<dbReference type="Proteomes" id="UP000281112">
    <property type="component" value="Unassembled WGS sequence"/>
</dbReference>
<dbReference type="NCBIfam" id="TIGR00254">
    <property type="entry name" value="GGDEF"/>
    <property type="match status" value="1"/>
</dbReference>
<dbReference type="CDD" id="cd01949">
    <property type="entry name" value="GGDEF"/>
    <property type="match status" value="1"/>
</dbReference>
<dbReference type="PROSITE" id="PS50887">
    <property type="entry name" value="GGDEF"/>
    <property type="match status" value="1"/>
</dbReference>
<evidence type="ECO:0000313" key="6">
    <source>
        <dbReference type="Proteomes" id="UP000281112"/>
    </source>
</evidence>
<dbReference type="Gene3D" id="3.30.70.270">
    <property type="match status" value="1"/>
</dbReference>
<dbReference type="PANTHER" id="PTHR45138">
    <property type="entry name" value="REGULATORY COMPONENTS OF SENSORY TRANSDUCTION SYSTEM"/>
    <property type="match status" value="1"/>
</dbReference>
<dbReference type="EC" id="2.7.7.65" evidence="2"/>
<comment type="cofactor">
    <cofactor evidence="1">
        <name>Mg(2+)</name>
        <dbReference type="ChEBI" id="CHEBI:18420"/>
    </cofactor>
</comment>
<dbReference type="InterPro" id="IPR029787">
    <property type="entry name" value="Nucleotide_cyclase"/>
</dbReference>
<dbReference type="SMART" id="SM00065">
    <property type="entry name" value="GAF"/>
    <property type="match status" value="1"/>
</dbReference>
<gene>
    <name evidence="5" type="ORF">EES38_17150</name>
</gene>
<dbReference type="GO" id="GO:0052621">
    <property type="term" value="F:diguanylate cyclase activity"/>
    <property type="evidence" value="ECO:0007669"/>
    <property type="project" value="UniProtKB-EC"/>
</dbReference>
<dbReference type="InterPro" id="IPR000160">
    <property type="entry name" value="GGDEF_dom"/>
</dbReference>
<dbReference type="InterPro" id="IPR043128">
    <property type="entry name" value="Rev_trsase/Diguanyl_cyclase"/>
</dbReference>
<dbReference type="SMART" id="SM00267">
    <property type="entry name" value="GGDEF"/>
    <property type="match status" value="1"/>
</dbReference>
<dbReference type="InterPro" id="IPR003018">
    <property type="entry name" value="GAF"/>
</dbReference>
<dbReference type="Pfam" id="PF00990">
    <property type="entry name" value="GGDEF"/>
    <property type="match status" value="1"/>
</dbReference>
<sequence length="416" mass="48065">MRMEITRKQYLTELMREHLNDVSDPNCQIDLLDTDTFDEFEIQICQVLKQFALCKRHNALVRDISNSVNKGMGFDEVLHNIYESFKEVIHYERMSCLLINEKRELEIAWFRTEYTDNVQLNRGFSLKLEDTSIEEMFSNSEPRIINDLRAYYAKNPDSISTRLAIKEGIASNFSWPLVAGDNPVGFLIFSSRKVNQFSRENMHIFRDLASHVAYVVEKSRLYNQIERLNTELTAALTSVKEQACIDSLTQIYHRGTILEFLEHAIAQSHRTFKPFCIIMLDIDYFKVVNDTYGHLVGDDVLLTVAKTIKKGLRKYDSVGRYGGEEFLIVLNETDYVAAFVIAERIRRSIMRLEFSANDQVFNVTVSLGIATSESCIDVRCDQDKLLLKADNALYRAKNQGRNRVIVDQPTSFLKPN</sequence>
<dbReference type="SUPFAM" id="SSF55781">
    <property type="entry name" value="GAF domain-like"/>
    <property type="match status" value="1"/>
</dbReference>
<evidence type="ECO:0000256" key="1">
    <source>
        <dbReference type="ARBA" id="ARBA00001946"/>
    </source>
</evidence>
<feature type="domain" description="GGDEF" evidence="4">
    <location>
        <begin position="273"/>
        <end position="409"/>
    </location>
</feature>
<proteinExistence type="predicted"/>
<organism evidence="5 6">
    <name type="scientific">Vibrio viridaestus</name>
    <dbReference type="NCBI Taxonomy" id="2487322"/>
    <lineage>
        <taxon>Bacteria</taxon>
        <taxon>Pseudomonadati</taxon>
        <taxon>Pseudomonadota</taxon>
        <taxon>Gammaproteobacteria</taxon>
        <taxon>Vibrionales</taxon>
        <taxon>Vibrionaceae</taxon>
        <taxon>Vibrio</taxon>
    </lineage>
</organism>
<dbReference type="AlphaFoldDB" id="A0A3N9TE83"/>
<dbReference type="Pfam" id="PF13185">
    <property type="entry name" value="GAF_2"/>
    <property type="match status" value="1"/>
</dbReference>
<name>A0A3N9TE83_9VIBR</name>
<comment type="catalytic activity">
    <reaction evidence="3">
        <text>2 GTP = 3',3'-c-di-GMP + 2 diphosphate</text>
        <dbReference type="Rhea" id="RHEA:24898"/>
        <dbReference type="ChEBI" id="CHEBI:33019"/>
        <dbReference type="ChEBI" id="CHEBI:37565"/>
        <dbReference type="ChEBI" id="CHEBI:58805"/>
        <dbReference type="EC" id="2.7.7.65"/>
    </reaction>
</comment>
<dbReference type="Gene3D" id="3.30.450.40">
    <property type="match status" value="1"/>
</dbReference>
<dbReference type="SUPFAM" id="SSF55073">
    <property type="entry name" value="Nucleotide cyclase"/>
    <property type="match status" value="1"/>
</dbReference>
<accession>A0A3N9TE83</accession>
<dbReference type="PANTHER" id="PTHR45138:SF9">
    <property type="entry name" value="DIGUANYLATE CYCLASE DGCM-RELATED"/>
    <property type="match status" value="1"/>
</dbReference>
<evidence type="ECO:0000256" key="3">
    <source>
        <dbReference type="ARBA" id="ARBA00034247"/>
    </source>
</evidence>
<evidence type="ECO:0000259" key="4">
    <source>
        <dbReference type="PROSITE" id="PS50887"/>
    </source>
</evidence>
<evidence type="ECO:0000256" key="2">
    <source>
        <dbReference type="ARBA" id="ARBA00012528"/>
    </source>
</evidence>
<evidence type="ECO:0000313" key="5">
    <source>
        <dbReference type="EMBL" id="RQW61835.1"/>
    </source>
</evidence>
<dbReference type="EMBL" id="RJVQ01000009">
    <property type="protein sequence ID" value="RQW61835.1"/>
    <property type="molecule type" value="Genomic_DNA"/>
</dbReference>
<reference evidence="5 6" key="1">
    <citation type="submission" date="2018-11" db="EMBL/GenBank/DDBJ databases">
        <title>Vibrio LJC006 sp. nov., isolated from seawater during the bloom of the enteromorpha.</title>
        <authorList>
            <person name="Liang J."/>
        </authorList>
    </citation>
    <scope>NUCLEOTIDE SEQUENCE [LARGE SCALE GENOMIC DNA]</scope>
    <source>
        <strain evidence="5 6">LJC006</strain>
    </source>
</reference>
<dbReference type="InterPro" id="IPR050469">
    <property type="entry name" value="Diguanylate_Cyclase"/>
</dbReference>
<keyword evidence="6" id="KW-1185">Reference proteome</keyword>
<dbReference type="InterPro" id="IPR029016">
    <property type="entry name" value="GAF-like_dom_sf"/>
</dbReference>
<dbReference type="FunFam" id="3.30.70.270:FF:000001">
    <property type="entry name" value="Diguanylate cyclase domain protein"/>
    <property type="match status" value="1"/>
</dbReference>
<dbReference type="OrthoDB" id="5800589at2"/>
<comment type="caution">
    <text evidence="5">The sequence shown here is derived from an EMBL/GenBank/DDBJ whole genome shotgun (WGS) entry which is preliminary data.</text>
</comment>
<protein>
    <recommendedName>
        <fullName evidence="2">diguanylate cyclase</fullName>
        <ecNumber evidence="2">2.7.7.65</ecNumber>
    </recommendedName>
</protein>